<protein>
    <recommendedName>
        <fullName evidence="7">Thaumatin-like protein</fullName>
    </recommendedName>
</protein>
<organism evidence="5 6">
    <name type="scientific">Lithospermum erythrorhizon</name>
    <name type="common">Purple gromwell</name>
    <name type="synonym">Lithospermum officinale var. erythrorhizon</name>
    <dbReference type="NCBI Taxonomy" id="34254"/>
    <lineage>
        <taxon>Eukaryota</taxon>
        <taxon>Viridiplantae</taxon>
        <taxon>Streptophyta</taxon>
        <taxon>Embryophyta</taxon>
        <taxon>Tracheophyta</taxon>
        <taxon>Spermatophyta</taxon>
        <taxon>Magnoliopsida</taxon>
        <taxon>eudicotyledons</taxon>
        <taxon>Gunneridae</taxon>
        <taxon>Pentapetalae</taxon>
        <taxon>asterids</taxon>
        <taxon>lamiids</taxon>
        <taxon>Boraginales</taxon>
        <taxon>Boraginaceae</taxon>
        <taxon>Boraginoideae</taxon>
        <taxon>Lithospermeae</taxon>
        <taxon>Lithospermum</taxon>
    </lineage>
</organism>
<sequence length="240" mass="26189">MAFLHTFIVLFLSALGSDATVFRLKNNCNETIWPGILSGSGKPQLNNGGLKLNPKENATIKAPKGWSGRIWPRTGCTFDAQHRGNCTTGDCGLREQCNGTGGEPPVSLAEFTLDSPMDFYDVSLVDGFNIPVSIIPSGGKGNCSEVKCVNDLNLHCPVELQVRSSNGRRNNTIVACKNPCIAFRKPEYCCSGAFNNPNICKPSNYSIVFKRSCPRAYSYPYDDLTSTFTCKGANYDILFC</sequence>
<dbReference type="InterPro" id="IPR001938">
    <property type="entry name" value="Thaumatin"/>
</dbReference>
<feature type="disulfide bond" evidence="3">
    <location>
        <begin position="28"/>
        <end position="240"/>
    </location>
</feature>
<evidence type="ECO:0000256" key="2">
    <source>
        <dbReference type="ARBA" id="ARBA00023157"/>
    </source>
</evidence>
<keyword evidence="4" id="KW-0732">Signal</keyword>
<keyword evidence="6" id="KW-1185">Reference proteome</keyword>
<dbReference type="CDD" id="cd09218">
    <property type="entry name" value="TLP-PA"/>
    <property type="match status" value="1"/>
</dbReference>
<feature type="signal peptide" evidence="4">
    <location>
        <begin position="1"/>
        <end position="19"/>
    </location>
</feature>
<evidence type="ECO:0000313" key="5">
    <source>
        <dbReference type="EMBL" id="GAA0143643.1"/>
    </source>
</evidence>
<dbReference type="PIRSF" id="PIRSF002703">
    <property type="entry name" value="Thaumatin"/>
    <property type="match status" value="1"/>
</dbReference>
<dbReference type="Proteomes" id="UP001454036">
    <property type="component" value="Unassembled WGS sequence"/>
</dbReference>
<dbReference type="FunFam" id="2.60.110.10:FF:000002">
    <property type="entry name" value="Thaumatin-like protein 1a"/>
    <property type="match status" value="1"/>
</dbReference>
<evidence type="ECO:0000313" key="6">
    <source>
        <dbReference type="Proteomes" id="UP001454036"/>
    </source>
</evidence>
<accession>A0AAV3P0Y2</accession>
<feature type="disulfide bond" evidence="3">
    <location>
        <begin position="180"/>
        <end position="189"/>
    </location>
</feature>
<dbReference type="EMBL" id="BAABME010000541">
    <property type="protein sequence ID" value="GAA0143643.1"/>
    <property type="molecule type" value="Genomic_DNA"/>
</dbReference>
<dbReference type="Pfam" id="PF00314">
    <property type="entry name" value="Thaumatin"/>
    <property type="match status" value="1"/>
</dbReference>
<name>A0AAV3P0Y2_LITER</name>
<reference evidence="5 6" key="1">
    <citation type="submission" date="2024-01" db="EMBL/GenBank/DDBJ databases">
        <title>The complete chloroplast genome sequence of Lithospermum erythrorhizon: insights into the phylogenetic relationship among Boraginaceae species and the maternal lineages of purple gromwells.</title>
        <authorList>
            <person name="Okada T."/>
            <person name="Watanabe K."/>
        </authorList>
    </citation>
    <scope>NUCLEOTIDE SEQUENCE [LARGE SCALE GENOMIC DNA]</scope>
</reference>
<proteinExistence type="inferred from homology"/>
<evidence type="ECO:0000256" key="4">
    <source>
        <dbReference type="SAM" id="SignalP"/>
    </source>
</evidence>
<keyword evidence="2 3" id="KW-1015">Disulfide bond</keyword>
<dbReference type="Gene3D" id="2.60.110.10">
    <property type="entry name" value="Thaumatin"/>
    <property type="match status" value="1"/>
</dbReference>
<feature type="chain" id="PRO_5043461361" description="Thaumatin-like protein" evidence="4">
    <location>
        <begin position="20"/>
        <end position="240"/>
    </location>
</feature>
<evidence type="ECO:0008006" key="7">
    <source>
        <dbReference type="Google" id="ProtNLM"/>
    </source>
</evidence>
<comment type="similarity">
    <text evidence="1">Belongs to the thaumatin family.</text>
</comment>
<evidence type="ECO:0000256" key="3">
    <source>
        <dbReference type="PIRSR" id="PIRSR002703-1"/>
    </source>
</evidence>
<comment type="caution">
    <text evidence="5">The sequence shown here is derived from an EMBL/GenBank/DDBJ whole genome shotgun (WGS) entry which is preliminary data.</text>
</comment>
<dbReference type="PROSITE" id="PS51367">
    <property type="entry name" value="THAUMATIN_2"/>
    <property type="match status" value="1"/>
</dbReference>
<dbReference type="PRINTS" id="PR00347">
    <property type="entry name" value="THAUMATIN"/>
</dbReference>
<dbReference type="SUPFAM" id="SSF49870">
    <property type="entry name" value="Osmotin, thaumatin-like protein"/>
    <property type="match status" value="1"/>
</dbReference>
<dbReference type="InterPro" id="IPR037176">
    <property type="entry name" value="Osmotin/thaumatin-like_sf"/>
</dbReference>
<feature type="disulfide bond" evidence="3">
    <location>
        <begin position="190"/>
        <end position="200"/>
    </location>
</feature>
<feature type="disulfide bond" evidence="3">
    <location>
        <begin position="156"/>
        <end position="176"/>
    </location>
</feature>
<feature type="disulfide bond" evidence="3">
    <location>
        <begin position="91"/>
        <end position="97"/>
    </location>
</feature>
<gene>
    <name evidence="5" type="ORF">LIER_04280</name>
</gene>
<evidence type="ECO:0000256" key="1">
    <source>
        <dbReference type="ARBA" id="ARBA00010607"/>
    </source>
</evidence>
<dbReference type="AlphaFoldDB" id="A0AAV3P0Y2"/>
<feature type="disulfide bond" evidence="3">
    <location>
        <begin position="148"/>
        <end position="213"/>
    </location>
</feature>
<dbReference type="SMART" id="SM00205">
    <property type="entry name" value="THN"/>
    <property type="match status" value="1"/>
</dbReference>
<feature type="disulfide bond" evidence="3">
    <location>
        <begin position="143"/>
        <end position="230"/>
    </location>
</feature>
<feature type="disulfide bond" evidence="3">
    <location>
        <begin position="76"/>
        <end position="86"/>
    </location>
</feature>
<dbReference type="PANTHER" id="PTHR31048">
    <property type="entry name" value="OS03G0233200 PROTEIN"/>
    <property type="match status" value="1"/>
</dbReference>